<keyword evidence="11" id="KW-0234">DNA repair</keyword>
<dbReference type="GO" id="GO:0003684">
    <property type="term" value="F:damaged DNA binding"/>
    <property type="evidence" value="ECO:0007669"/>
    <property type="project" value="InterPro"/>
</dbReference>
<keyword evidence="12" id="KW-0456">Lyase</keyword>
<evidence type="ECO:0000256" key="11">
    <source>
        <dbReference type="ARBA" id="ARBA00023204"/>
    </source>
</evidence>
<dbReference type="GO" id="GO:0034039">
    <property type="term" value="F:8-oxo-7,8-dihydroguanine DNA N-glycosylase activity"/>
    <property type="evidence" value="ECO:0007669"/>
    <property type="project" value="TreeGrafter"/>
</dbReference>
<evidence type="ECO:0000256" key="8">
    <source>
        <dbReference type="ARBA" id="ARBA00022801"/>
    </source>
</evidence>
<dbReference type="SMART" id="SM00898">
    <property type="entry name" value="Fapy_DNA_glyco"/>
    <property type="match status" value="1"/>
</dbReference>
<evidence type="ECO:0000256" key="6">
    <source>
        <dbReference type="ARBA" id="ARBA00022763"/>
    </source>
</evidence>
<evidence type="ECO:0000256" key="4">
    <source>
        <dbReference type="ARBA" id="ARBA00011245"/>
    </source>
</evidence>
<dbReference type="SUPFAM" id="SSF81624">
    <property type="entry name" value="N-terminal domain of MutM-like DNA repair proteins"/>
    <property type="match status" value="1"/>
</dbReference>
<dbReference type="Gene3D" id="3.20.190.10">
    <property type="entry name" value="MutM-like, N-terminal"/>
    <property type="match status" value="1"/>
</dbReference>
<evidence type="ECO:0000256" key="10">
    <source>
        <dbReference type="ARBA" id="ARBA00023125"/>
    </source>
</evidence>
<keyword evidence="8" id="KW-0378">Hydrolase</keyword>
<feature type="domain" description="Formamidopyrimidine-DNA glycosylase catalytic" evidence="18">
    <location>
        <begin position="2"/>
        <end position="132"/>
    </location>
</feature>
<organism evidence="19 20">
    <name type="scientific">Candidatus Curtissbacteria bacterium RIFCSPLOWO2_01_FULL_42_50</name>
    <dbReference type="NCBI Taxonomy" id="1797730"/>
    <lineage>
        <taxon>Bacteria</taxon>
        <taxon>Candidatus Curtissiibacteriota</taxon>
    </lineage>
</organism>
<protein>
    <submittedName>
        <fullName evidence="19">DNA-formamidopyrimidine glycosylase</fullName>
    </submittedName>
</protein>
<dbReference type="PROSITE" id="PS51066">
    <property type="entry name" value="ZF_FPG_2"/>
    <property type="match status" value="1"/>
</dbReference>
<dbReference type="FunFam" id="1.10.8.50:FF:000003">
    <property type="entry name" value="Formamidopyrimidine-DNA glycosylase"/>
    <property type="match status" value="1"/>
</dbReference>
<evidence type="ECO:0000256" key="12">
    <source>
        <dbReference type="ARBA" id="ARBA00023239"/>
    </source>
</evidence>
<dbReference type="CDD" id="cd08966">
    <property type="entry name" value="EcFpg-like_N"/>
    <property type="match status" value="1"/>
</dbReference>
<dbReference type="EMBL" id="MFBT01000037">
    <property type="protein sequence ID" value="OGD98398.1"/>
    <property type="molecule type" value="Genomic_DNA"/>
</dbReference>
<evidence type="ECO:0000256" key="13">
    <source>
        <dbReference type="ARBA" id="ARBA00023268"/>
    </source>
</evidence>
<gene>
    <name evidence="19" type="ORF">A3B54_03610</name>
</gene>
<name>A0A1F5H2S6_9BACT</name>
<comment type="similarity">
    <text evidence="3">Belongs to the FPG family.</text>
</comment>
<dbReference type="SMART" id="SM01232">
    <property type="entry name" value="H2TH"/>
    <property type="match status" value="1"/>
</dbReference>
<dbReference type="Gene3D" id="1.10.8.50">
    <property type="match status" value="1"/>
</dbReference>
<dbReference type="PROSITE" id="PS01242">
    <property type="entry name" value="ZF_FPG_1"/>
    <property type="match status" value="1"/>
</dbReference>
<evidence type="ECO:0000313" key="20">
    <source>
        <dbReference type="Proteomes" id="UP000177039"/>
    </source>
</evidence>
<evidence type="ECO:0000256" key="1">
    <source>
        <dbReference type="ARBA" id="ARBA00001668"/>
    </source>
</evidence>
<accession>A0A1F5H2S6</accession>
<comment type="cofactor">
    <cofactor evidence="2">
        <name>Zn(2+)</name>
        <dbReference type="ChEBI" id="CHEBI:29105"/>
    </cofactor>
</comment>
<keyword evidence="14" id="KW-0326">Glycosidase</keyword>
<reference evidence="19 20" key="1">
    <citation type="journal article" date="2016" name="Nat. Commun.">
        <title>Thousands of microbial genomes shed light on interconnected biogeochemical processes in an aquifer system.</title>
        <authorList>
            <person name="Anantharaman K."/>
            <person name="Brown C.T."/>
            <person name="Hug L.A."/>
            <person name="Sharon I."/>
            <person name="Castelle C.J."/>
            <person name="Probst A.J."/>
            <person name="Thomas B.C."/>
            <person name="Singh A."/>
            <person name="Wilkins M.J."/>
            <person name="Karaoz U."/>
            <person name="Brodie E.L."/>
            <person name="Williams K.H."/>
            <person name="Hubbard S.S."/>
            <person name="Banfield J.F."/>
        </authorList>
    </citation>
    <scope>NUCLEOTIDE SEQUENCE [LARGE SCALE GENOMIC DNA]</scope>
</reference>
<dbReference type="Pfam" id="PF06827">
    <property type="entry name" value="zf-FPG_IleRS"/>
    <property type="match status" value="1"/>
</dbReference>
<evidence type="ECO:0000256" key="9">
    <source>
        <dbReference type="ARBA" id="ARBA00022833"/>
    </source>
</evidence>
<dbReference type="PANTHER" id="PTHR22993">
    <property type="entry name" value="FORMAMIDOPYRIMIDINE-DNA GLYCOSYLASE"/>
    <property type="match status" value="1"/>
</dbReference>
<evidence type="ECO:0000256" key="14">
    <source>
        <dbReference type="ARBA" id="ARBA00023295"/>
    </source>
</evidence>
<dbReference type="NCBIfam" id="NF002211">
    <property type="entry name" value="PRK01103.1"/>
    <property type="match status" value="1"/>
</dbReference>
<keyword evidence="6" id="KW-0227">DNA damage</keyword>
<feature type="domain" description="FPG-type" evidence="17">
    <location>
        <begin position="257"/>
        <end position="291"/>
    </location>
</feature>
<dbReference type="InterPro" id="IPR015886">
    <property type="entry name" value="H2TH_FPG"/>
</dbReference>
<proteinExistence type="inferred from homology"/>
<keyword evidence="10" id="KW-0238">DNA-binding</keyword>
<evidence type="ECO:0000256" key="16">
    <source>
        <dbReference type="PROSITE-ProRule" id="PRU00391"/>
    </source>
</evidence>
<dbReference type="InterPro" id="IPR010979">
    <property type="entry name" value="Ribosomal_uS13-like_H2TH"/>
</dbReference>
<dbReference type="InterPro" id="IPR012319">
    <property type="entry name" value="FPG_cat"/>
</dbReference>
<keyword evidence="7 16" id="KW-0863">Zinc-finger</keyword>
<comment type="catalytic activity">
    <reaction evidence="15">
        <text>2'-deoxyribonucleotide-(2'-deoxyribose 5'-phosphate)-2'-deoxyribonucleotide-DNA = a 3'-end 2'-deoxyribonucleotide-(2,3-dehydro-2,3-deoxyribose 5'-phosphate)-DNA + a 5'-end 5'-phospho-2'-deoxyribonucleoside-DNA + H(+)</text>
        <dbReference type="Rhea" id="RHEA:66592"/>
        <dbReference type="Rhea" id="RHEA-COMP:13180"/>
        <dbReference type="Rhea" id="RHEA-COMP:16897"/>
        <dbReference type="Rhea" id="RHEA-COMP:17067"/>
        <dbReference type="ChEBI" id="CHEBI:15378"/>
        <dbReference type="ChEBI" id="CHEBI:136412"/>
        <dbReference type="ChEBI" id="CHEBI:157695"/>
        <dbReference type="ChEBI" id="CHEBI:167181"/>
        <dbReference type="EC" id="4.2.99.18"/>
    </reaction>
</comment>
<dbReference type="Proteomes" id="UP000177039">
    <property type="component" value="Unassembled WGS sequence"/>
</dbReference>
<sequence length="293" mass="33026">MPELPEVTVIVNQLDKKLKGLVLDSIEYDWPKKFDWGKYSIADLKGAKVLGVERRGKVVLINFQFPISNFQFPILIHLKLTGQLIYQDEKTRIAGGHPIPPLNLPVPNKTTRVIFSFTNGGHLYFNDIRKFGWVKIVTSDRQQVTRAIGKELGPDPLEISFEEFKKRLEVRGQSRIKKLLMDQGFVSGIGNIYSDEALWRAKIHPARLAVSLSQLEVRNLCKGIQDSLKLAIEKGGSSASAFVDSGGEKGLYLSFAKAYHMTGRPCERCKTPIVREKMDGRSAHFCPNCQRLT</sequence>
<evidence type="ECO:0000256" key="15">
    <source>
        <dbReference type="ARBA" id="ARBA00044632"/>
    </source>
</evidence>
<evidence type="ECO:0000256" key="2">
    <source>
        <dbReference type="ARBA" id="ARBA00001947"/>
    </source>
</evidence>
<keyword evidence="5" id="KW-0479">Metal-binding</keyword>
<comment type="catalytic activity">
    <reaction evidence="1">
        <text>Hydrolysis of DNA containing ring-opened 7-methylguanine residues, releasing 2,6-diamino-4-hydroxy-5-(N-methyl)formamidopyrimidine.</text>
        <dbReference type="EC" id="3.2.2.23"/>
    </reaction>
</comment>
<dbReference type="InterPro" id="IPR020629">
    <property type="entry name" value="FPG_Glyclase"/>
</dbReference>
<dbReference type="PANTHER" id="PTHR22993:SF9">
    <property type="entry name" value="FORMAMIDOPYRIMIDINE-DNA GLYCOSYLASE"/>
    <property type="match status" value="1"/>
</dbReference>
<dbReference type="InterPro" id="IPR000214">
    <property type="entry name" value="Znf_DNA_glyclase/AP_lyase"/>
</dbReference>
<dbReference type="GO" id="GO:0006284">
    <property type="term" value="P:base-excision repair"/>
    <property type="evidence" value="ECO:0007669"/>
    <property type="project" value="InterPro"/>
</dbReference>
<comment type="subunit">
    <text evidence="4">Monomer.</text>
</comment>
<evidence type="ECO:0000256" key="7">
    <source>
        <dbReference type="ARBA" id="ARBA00022771"/>
    </source>
</evidence>
<evidence type="ECO:0000313" key="19">
    <source>
        <dbReference type="EMBL" id="OGD98398.1"/>
    </source>
</evidence>
<evidence type="ECO:0000259" key="18">
    <source>
        <dbReference type="PROSITE" id="PS51068"/>
    </source>
</evidence>
<keyword evidence="9" id="KW-0862">Zinc</keyword>
<dbReference type="GO" id="GO:0008270">
    <property type="term" value="F:zinc ion binding"/>
    <property type="evidence" value="ECO:0007669"/>
    <property type="project" value="UniProtKB-KW"/>
</dbReference>
<evidence type="ECO:0000256" key="3">
    <source>
        <dbReference type="ARBA" id="ARBA00009409"/>
    </source>
</evidence>
<dbReference type="Pfam" id="PF01149">
    <property type="entry name" value="Fapy_DNA_glyco"/>
    <property type="match status" value="1"/>
</dbReference>
<dbReference type="InterPro" id="IPR010663">
    <property type="entry name" value="Znf_FPG/IleRS"/>
</dbReference>
<comment type="caution">
    <text evidence="19">The sequence shown here is derived from an EMBL/GenBank/DDBJ whole genome shotgun (WGS) entry which is preliminary data.</text>
</comment>
<keyword evidence="13" id="KW-0511">Multifunctional enzyme</keyword>
<dbReference type="NCBIfam" id="TIGR00577">
    <property type="entry name" value="fpg"/>
    <property type="match status" value="1"/>
</dbReference>
<evidence type="ECO:0000256" key="5">
    <source>
        <dbReference type="ARBA" id="ARBA00022723"/>
    </source>
</evidence>
<dbReference type="SUPFAM" id="SSF46946">
    <property type="entry name" value="S13-like H2TH domain"/>
    <property type="match status" value="1"/>
</dbReference>
<dbReference type="GO" id="GO:0140078">
    <property type="term" value="F:class I DNA-(apurinic or apyrimidinic site) endonuclease activity"/>
    <property type="evidence" value="ECO:0007669"/>
    <property type="project" value="UniProtKB-EC"/>
</dbReference>
<dbReference type="InterPro" id="IPR035937">
    <property type="entry name" value="FPG_N"/>
</dbReference>
<dbReference type="PROSITE" id="PS51068">
    <property type="entry name" value="FPG_CAT"/>
    <property type="match status" value="1"/>
</dbReference>
<dbReference type="SUPFAM" id="SSF57716">
    <property type="entry name" value="Glucocorticoid receptor-like (DNA-binding domain)"/>
    <property type="match status" value="1"/>
</dbReference>
<dbReference type="Pfam" id="PF06831">
    <property type="entry name" value="H2TH"/>
    <property type="match status" value="1"/>
</dbReference>
<evidence type="ECO:0000259" key="17">
    <source>
        <dbReference type="PROSITE" id="PS51066"/>
    </source>
</evidence>
<dbReference type="AlphaFoldDB" id="A0A1F5H2S6"/>
<dbReference type="InterPro" id="IPR015887">
    <property type="entry name" value="DNA_glyclase_Znf_dom_DNA_BS"/>
</dbReference>